<dbReference type="InterPro" id="IPR043738">
    <property type="entry name" value="DUF5683"/>
</dbReference>
<sequence length="223" mass="24968">MKLYRFLFFLLFFAGASSVAFCQQDSLKVTHDTIIAKKKPASLYGDSAMIHGKMRKHDPKVASTRSAILPGWGQIYNRSYWKLPIVYGALGITTYVFIDNMKTVRAANYAIKYLTPSDSAGTNYDDIAPYLKPFVDNGDVNSLRNVRNQFRQYVDYAALVFILFWGLNVVDATVDAHLKHFDVSDDLSMKIKPNIAPQVGGQTFGVSLVFDIHKGKTALRGLP</sequence>
<gene>
    <name evidence="3" type="ORF">KTO63_06800</name>
</gene>
<dbReference type="Proteomes" id="UP000812270">
    <property type="component" value="Unassembled WGS sequence"/>
</dbReference>
<dbReference type="Pfam" id="PF18935">
    <property type="entry name" value="DUF5683"/>
    <property type="match status" value="1"/>
</dbReference>
<keyword evidence="4" id="KW-1185">Reference proteome</keyword>
<dbReference type="RefSeq" id="WP_217790481.1">
    <property type="nucleotide sequence ID" value="NZ_JAHSPG010000003.1"/>
</dbReference>
<feature type="signal peptide" evidence="1">
    <location>
        <begin position="1"/>
        <end position="22"/>
    </location>
</feature>
<comment type="caution">
    <text evidence="3">The sequence shown here is derived from an EMBL/GenBank/DDBJ whole genome shotgun (WGS) entry which is preliminary data.</text>
</comment>
<accession>A0A9E2S571</accession>
<protein>
    <recommendedName>
        <fullName evidence="2">DUF5683 domain-containing protein</fullName>
    </recommendedName>
</protein>
<organism evidence="3 4">
    <name type="scientific">Pinibacter aurantiacus</name>
    <dbReference type="NCBI Taxonomy" id="2851599"/>
    <lineage>
        <taxon>Bacteria</taxon>
        <taxon>Pseudomonadati</taxon>
        <taxon>Bacteroidota</taxon>
        <taxon>Chitinophagia</taxon>
        <taxon>Chitinophagales</taxon>
        <taxon>Chitinophagaceae</taxon>
        <taxon>Pinibacter</taxon>
    </lineage>
</organism>
<keyword evidence="1" id="KW-0732">Signal</keyword>
<evidence type="ECO:0000256" key="1">
    <source>
        <dbReference type="SAM" id="SignalP"/>
    </source>
</evidence>
<reference evidence="3" key="1">
    <citation type="submission" date="2021-06" db="EMBL/GenBank/DDBJ databases">
        <authorList>
            <person name="Huq M.A."/>
        </authorList>
    </citation>
    <scope>NUCLEOTIDE SEQUENCE</scope>
    <source>
        <strain evidence="3">MAH-26</strain>
    </source>
</reference>
<dbReference type="AlphaFoldDB" id="A0A9E2S571"/>
<feature type="domain" description="DUF5683" evidence="2">
    <location>
        <begin position="56"/>
        <end position="211"/>
    </location>
</feature>
<evidence type="ECO:0000313" key="4">
    <source>
        <dbReference type="Proteomes" id="UP000812270"/>
    </source>
</evidence>
<feature type="chain" id="PRO_5039593160" description="DUF5683 domain-containing protein" evidence="1">
    <location>
        <begin position="23"/>
        <end position="223"/>
    </location>
</feature>
<dbReference type="EMBL" id="JAHSPG010000003">
    <property type="protein sequence ID" value="MBV4356843.1"/>
    <property type="molecule type" value="Genomic_DNA"/>
</dbReference>
<proteinExistence type="predicted"/>
<name>A0A9E2S571_9BACT</name>
<evidence type="ECO:0000313" key="3">
    <source>
        <dbReference type="EMBL" id="MBV4356843.1"/>
    </source>
</evidence>
<evidence type="ECO:0000259" key="2">
    <source>
        <dbReference type="Pfam" id="PF18935"/>
    </source>
</evidence>